<dbReference type="AlphaFoldDB" id="A0A9W6MQ75"/>
<protein>
    <recommendedName>
        <fullName evidence="3">Copper binding protein CusF</fullName>
    </recommendedName>
</protein>
<evidence type="ECO:0008006" key="3">
    <source>
        <dbReference type="Google" id="ProtNLM"/>
    </source>
</evidence>
<evidence type="ECO:0000313" key="2">
    <source>
        <dbReference type="Proteomes" id="UP001143486"/>
    </source>
</evidence>
<reference evidence="1" key="2">
    <citation type="submission" date="2023-01" db="EMBL/GenBank/DDBJ databases">
        <authorList>
            <person name="Sun Q."/>
            <person name="Evtushenko L."/>
        </authorList>
    </citation>
    <scope>NUCLEOTIDE SEQUENCE</scope>
    <source>
        <strain evidence="1">VKM B-1513</strain>
    </source>
</reference>
<dbReference type="Pfam" id="PF11604">
    <property type="entry name" value="CusF_Ec"/>
    <property type="match status" value="1"/>
</dbReference>
<gene>
    <name evidence="1" type="ORF">GCM10017621_34300</name>
</gene>
<organism evidence="1 2">
    <name type="scientific">Maricaulis virginensis</name>
    <dbReference type="NCBI Taxonomy" id="144022"/>
    <lineage>
        <taxon>Bacteria</taxon>
        <taxon>Pseudomonadati</taxon>
        <taxon>Pseudomonadota</taxon>
        <taxon>Alphaproteobacteria</taxon>
        <taxon>Maricaulales</taxon>
        <taxon>Maricaulaceae</taxon>
        <taxon>Maricaulis</taxon>
    </lineage>
</organism>
<keyword evidence="2" id="KW-1185">Reference proteome</keyword>
<dbReference type="InterPro" id="IPR042230">
    <property type="entry name" value="CusF_sf"/>
</dbReference>
<sequence>MAAEVRAVDQENRTALVTHEALTELGMGEMTMRFIVVDGVDLSLFQAGASLTITVIEGADGFQIIRAEPR</sequence>
<evidence type="ECO:0000313" key="1">
    <source>
        <dbReference type="EMBL" id="GLK53922.1"/>
    </source>
</evidence>
<name>A0A9W6MQ75_9PROT</name>
<dbReference type="InterPro" id="IPR021647">
    <property type="entry name" value="CusF_Ec"/>
</dbReference>
<reference evidence="1" key="1">
    <citation type="journal article" date="2014" name="Int. J. Syst. Evol. Microbiol.">
        <title>Complete genome sequence of Corynebacterium casei LMG S-19264T (=DSM 44701T), isolated from a smear-ripened cheese.</title>
        <authorList>
            <consortium name="US DOE Joint Genome Institute (JGI-PGF)"/>
            <person name="Walter F."/>
            <person name="Albersmeier A."/>
            <person name="Kalinowski J."/>
            <person name="Ruckert C."/>
        </authorList>
    </citation>
    <scope>NUCLEOTIDE SEQUENCE</scope>
    <source>
        <strain evidence="1">VKM B-1513</strain>
    </source>
</reference>
<dbReference type="Gene3D" id="2.40.50.320">
    <property type="entry name" value="Copper binding periplasmic protein CusF"/>
    <property type="match status" value="1"/>
</dbReference>
<dbReference type="Proteomes" id="UP001143486">
    <property type="component" value="Unassembled WGS sequence"/>
</dbReference>
<accession>A0A9W6MQ75</accession>
<comment type="caution">
    <text evidence="1">The sequence shown here is derived from an EMBL/GenBank/DDBJ whole genome shotgun (WGS) entry which is preliminary data.</text>
</comment>
<dbReference type="EMBL" id="BSFE01000016">
    <property type="protein sequence ID" value="GLK53922.1"/>
    <property type="molecule type" value="Genomic_DNA"/>
</dbReference>
<proteinExistence type="predicted"/>